<sequence>MQHIADHIVRSRSGPFEAIPIIDRDIRAVKWRLWHGRVGPAIRDLEQLTSGPGNERRIAIKQYIGLDGAP</sequence>
<organism evidence="1 2">
    <name type="scientific">Mesorhizobium amorphae CCNWGS0123</name>
    <dbReference type="NCBI Taxonomy" id="1082933"/>
    <lineage>
        <taxon>Bacteria</taxon>
        <taxon>Pseudomonadati</taxon>
        <taxon>Pseudomonadota</taxon>
        <taxon>Alphaproteobacteria</taxon>
        <taxon>Hyphomicrobiales</taxon>
        <taxon>Phyllobacteriaceae</taxon>
        <taxon>Mesorhizobium</taxon>
    </lineage>
</organism>
<evidence type="ECO:0000313" key="2">
    <source>
        <dbReference type="Proteomes" id="UP000002949"/>
    </source>
</evidence>
<name>G6YME0_9HYPH</name>
<dbReference type="OrthoDB" id="8089897at2"/>
<reference evidence="1 2" key="1">
    <citation type="journal article" date="2012" name="J. Bacteriol.">
        <title>Draft Genome Sequence of Plant Growth-Promoting Rhizobium Mesorhizobium amorphae, Isolated from Zinc-Lead Mine Tailings.</title>
        <authorList>
            <person name="Hao X."/>
            <person name="Lin Y."/>
            <person name="Johnstone L."/>
            <person name="Baltrus D.A."/>
            <person name="Miller S.J."/>
            <person name="Wei G."/>
            <person name="Rensing C."/>
        </authorList>
    </citation>
    <scope>NUCLEOTIDE SEQUENCE [LARGE SCALE GENOMIC DNA]</scope>
    <source>
        <strain evidence="1 2">CCNWGS0123</strain>
    </source>
</reference>
<dbReference type="KEGG" id="mamo:A6B35_31190"/>
<dbReference type="EMBL" id="AGSN01000271">
    <property type="protein sequence ID" value="EHH02148.1"/>
    <property type="molecule type" value="Genomic_DNA"/>
</dbReference>
<evidence type="ECO:0000313" key="1">
    <source>
        <dbReference type="EMBL" id="EHH02148.1"/>
    </source>
</evidence>
<gene>
    <name evidence="1" type="ORF">MEA186_35989</name>
</gene>
<accession>G6YME0</accession>
<dbReference type="AlphaFoldDB" id="G6YME0"/>
<keyword evidence="2" id="KW-1185">Reference proteome</keyword>
<protein>
    <submittedName>
        <fullName evidence="1">Uncharacterized protein</fullName>
    </submittedName>
</protein>
<dbReference type="Proteomes" id="UP000002949">
    <property type="component" value="Unassembled WGS sequence"/>
</dbReference>
<dbReference type="RefSeq" id="WP_006206975.1">
    <property type="nucleotide sequence ID" value="NZ_AGSN01000271.1"/>
</dbReference>
<proteinExistence type="predicted"/>